<comment type="caution">
    <text evidence="3">The sequence shown here is derived from an EMBL/GenBank/DDBJ whole genome shotgun (WGS) entry which is preliminary data.</text>
</comment>
<dbReference type="AlphaFoldDB" id="A0AAP5TC43"/>
<keyword evidence="2" id="KW-0732">Signal</keyword>
<dbReference type="EMBL" id="JAWLUK010000035">
    <property type="protein sequence ID" value="MDV7178247.1"/>
    <property type="molecule type" value="Genomic_DNA"/>
</dbReference>
<evidence type="ECO:0000313" key="3">
    <source>
        <dbReference type="EMBL" id="MDV7178247.1"/>
    </source>
</evidence>
<accession>A0AAP5TC43</accession>
<organism evidence="3 4">
    <name type="scientific">Micrococcus yunnanensis</name>
    <dbReference type="NCBI Taxonomy" id="566027"/>
    <lineage>
        <taxon>Bacteria</taxon>
        <taxon>Bacillati</taxon>
        <taxon>Actinomycetota</taxon>
        <taxon>Actinomycetes</taxon>
        <taxon>Micrococcales</taxon>
        <taxon>Micrococcaceae</taxon>
        <taxon>Micrococcus</taxon>
    </lineage>
</organism>
<evidence type="ECO:0000256" key="2">
    <source>
        <dbReference type="SAM" id="SignalP"/>
    </source>
</evidence>
<protein>
    <recommendedName>
        <fullName evidence="5">NodB homology domain-containing protein</fullName>
    </recommendedName>
</protein>
<gene>
    <name evidence="3" type="ORF">R4064_11530</name>
</gene>
<evidence type="ECO:0008006" key="5">
    <source>
        <dbReference type="Google" id="ProtNLM"/>
    </source>
</evidence>
<name>A0AAP5TC43_9MICC</name>
<dbReference type="RefSeq" id="WP_317677164.1">
    <property type="nucleotide sequence ID" value="NZ_JAWLUK010000035.1"/>
</dbReference>
<feature type="chain" id="PRO_5043019904" description="NodB homology domain-containing protein" evidence="2">
    <location>
        <begin position="26"/>
        <end position="734"/>
    </location>
</feature>
<feature type="compositionally biased region" description="Basic and acidic residues" evidence="1">
    <location>
        <begin position="725"/>
        <end position="734"/>
    </location>
</feature>
<evidence type="ECO:0000256" key="1">
    <source>
        <dbReference type="SAM" id="MobiDB-lite"/>
    </source>
</evidence>
<feature type="region of interest" description="Disordered" evidence="1">
    <location>
        <begin position="671"/>
        <end position="734"/>
    </location>
</feature>
<sequence length="734" mass="78032">MAGRRFASLAVGVALVLAAAPSGLAASAAADPAAAAAETTAEPTIELTVLVLDDGSPTVGAIADRLEDEGVATRRLALGDPSRARITAEFLADHEAGIAHYQGVVAPSAALTGLDEDEKSTLASYQAEFGVREVDAYNWAHPGVGTGYPTYSGPVDGLEATLTSDALDGDWSYLDGQVDLDDLDPAVSESYGYLADPLPATDDSSFTPLLTATGSDGRSGTLMGVHEVGGRERLILTFASNGYQSHFKVLSHGIVSWLTQGVSTSLYRNIFSVHIDDVFLSNGEWNAEGNCTPGDDCDPARYPDTAPGATSRMDASDVSHLVDWQRANDFKLDMTFNAAGARRGDALTTSLLANAGEMRWLNHTWEHPYIGCFKDKSVTPWQCQSDPVTGQVKWYPEGDISREINRNIRWAQRNGVALDRTELVTGEHSGLKSLPQMPADNPNLAGALNQTGISWIASDASREAEQRSIGKALTVPRHPMNIYYNTSLTSTAVDEYNWVYTSAADGGSGICETGRRSTCIEPLDVSSGFVDYIVPIETRITLGHLLGMDPRPHYAHQSNLTGDRILYPVLDGVLGTYRDLFADSAPVVNSSLAESGEELRRRDQWESSKSQVEASVTGDMLTVTNTGSAALWVPVTAPSSATIAGQPFGTSYAGSRSSWVELGAGESFTVDLGRDAGLGDPAPEAELPTSDDPAQLPEVSEPPVDAQDATVEIAEDNEATSAVTDHGHGAHEPR</sequence>
<dbReference type="Proteomes" id="UP001185728">
    <property type="component" value="Unassembled WGS sequence"/>
</dbReference>
<evidence type="ECO:0000313" key="4">
    <source>
        <dbReference type="Proteomes" id="UP001185728"/>
    </source>
</evidence>
<proteinExistence type="predicted"/>
<reference evidence="3" key="1">
    <citation type="submission" date="2023-10" db="EMBL/GenBank/DDBJ databases">
        <title>Development of a sustainable strategy for remediation of hydrocarbon-contaminated territories based on the waste exchange concept.</title>
        <authorList>
            <person name="Krivoruchko A."/>
        </authorList>
    </citation>
    <scope>NUCLEOTIDE SEQUENCE</scope>
    <source>
        <strain evidence="3">IEGM 1325</strain>
    </source>
</reference>
<feature type="signal peptide" evidence="2">
    <location>
        <begin position="1"/>
        <end position="25"/>
    </location>
</feature>